<keyword evidence="2" id="KW-0472">Membrane</keyword>
<evidence type="ECO:0000313" key="4">
    <source>
        <dbReference type="Proteomes" id="UP001152876"/>
    </source>
</evidence>
<dbReference type="InterPro" id="IPR010131">
    <property type="entry name" value="MdtP/NodT-like"/>
</dbReference>
<dbReference type="Gene3D" id="2.20.200.10">
    <property type="entry name" value="Outer membrane efflux proteins (OEP)"/>
    <property type="match status" value="1"/>
</dbReference>
<protein>
    <submittedName>
        <fullName evidence="3">RND efflux system outer membrane lipoprotein NodT</fullName>
    </submittedName>
</protein>
<keyword evidence="4" id="KW-1185">Reference proteome</keyword>
<dbReference type="NCBIfam" id="TIGR01845">
    <property type="entry name" value="outer_NodT"/>
    <property type="match status" value="1"/>
</dbReference>
<dbReference type="AlphaFoldDB" id="A0A9X4SD04"/>
<feature type="signal peptide" evidence="2">
    <location>
        <begin position="1"/>
        <end position="22"/>
    </location>
</feature>
<reference evidence="3" key="1">
    <citation type="submission" date="2013-01" db="EMBL/GenBank/DDBJ databases">
        <title>Genome draft of Hydrogenophaga taeniospiralis 2K1.</title>
        <authorList>
            <person name="Gomila M."/>
            <person name="Lalucat J."/>
        </authorList>
    </citation>
    <scope>NUCLEOTIDE SEQUENCE</scope>
    <source>
        <strain evidence="3">CCUG 15921</strain>
    </source>
</reference>
<keyword evidence="2" id="KW-0564">Palmitate</keyword>
<dbReference type="GO" id="GO:0005886">
    <property type="term" value="C:plasma membrane"/>
    <property type="evidence" value="ECO:0007669"/>
    <property type="project" value="UniProtKB-SubCell"/>
</dbReference>
<feature type="chain" id="PRO_5041019270" evidence="2">
    <location>
        <begin position="23"/>
        <end position="478"/>
    </location>
</feature>
<dbReference type="EMBL" id="AOGK01000019">
    <property type="protein sequence ID" value="MDG5977313.1"/>
    <property type="molecule type" value="Genomic_DNA"/>
</dbReference>
<comment type="subcellular location">
    <subcellularLocation>
        <location evidence="2">Cell membrane</location>
        <topology evidence="2">Lipid-anchor</topology>
    </subcellularLocation>
</comment>
<keyword evidence="2" id="KW-0732">Signal</keyword>
<comment type="similarity">
    <text evidence="1 2">Belongs to the outer membrane factor (OMF) (TC 1.B.17) family.</text>
</comment>
<gene>
    <name evidence="3" type="ORF">H010_18792</name>
</gene>
<comment type="caution">
    <text evidence="3">The sequence shown here is derived from an EMBL/GenBank/DDBJ whole genome shotgun (WGS) entry which is preliminary data.</text>
</comment>
<evidence type="ECO:0000256" key="2">
    <source>
        <dbReference type="RuleBase" id="RU362097"/>
    </source>
</evidence>
<dbReference type="PANTHER" id="PTHR30203">
    <property type="entry name" value="OUTER MEMBRANE CATION EFFLUX PROTEIN"/>
    <property type="match status" value="1"/>
</dbReference>
<keyword evidence="2" id="KW-1134">Transmembrane beta strand</keyword>
<keyword evidence="2 3" id="KW-0449">Lipoprotein</keyword>
<dbReference type="InterPro" id="IPR003423">
    <property type="entry name" value="OMP_efflux"/>
</dbReference>
<proteinExistence type="inferred from homology"/>
<dbReference type="Gene3D" id="1.20.1600.10">
    <property type="entry name" value="Outer membrane efflux proteins (OEP)"/>
    <property type="match status" value="1"/>
</dbReference>
<dbReference type="PROSITE" id="PS51257">
    <property type="entry name" value="PROKAR_LIPOPROTEIN"/>
    <property type="match status" value="1"/>
</dbReference>
<accession>A0A9X4SD04</accession>
<evidence type="ECO:0000313" key="3">
    <source>
        <dbReference type="EMBL" id="MDG5977313.1"/>
    </source>
</evidence>
<name>A0A9X4SD04_9BURK</name>
<evidence type="ECO:0000256" key="1">
    <source>
        <dbReference type="ARBA" id="ARBA00007613"/>
    </source>
</evidence>
<dbReference type="RefSeq" id="WP_174545213.1">
    <property type="nucleotide sequence ID" value="NZ_AOGK01000019.1"/>
</dbReference>
<dbReference type="PANTHER" id="PTHR30203:SF33">
    <property type="entry name" value="BLR4455 PROTEIN"/>
    <property type="match status" value="1"/>
</dbReference>
<sequence>MKKLNTLLPLAAALLLAGCATALPPLPSSIPTPPQFREQQRQNEHWTIAQPAEAQSRGSWWKAFNDPVLDDLAERAGANNTSIQEAAARLAQARSLVRGAQADRAPQIGVGANASRGAGANTANGAAPATLLQAGVNLSYEVDLFGRLARVRDAATLDAQSREALLQSTRLLVQAEVAQTYLALRAVDTERTLVQDTATAYADTLRLTQRRFDAGDVAELDVIRIQTELAATEAEVFALSRSRAELEHALAVLVGEPASSFALASTQGARTLPVIPAGVPGTVLARRPDVAAAQASLLAAQARVGVAQAAWFPSVSLTGAAGYASPDIGDLFKWSARAWGIGALMSVPLFDGGRREAGVQGAQAQLDTAAASYRGQVLNAFREVEDQLSALRLLQDQSQAQGRAVSAAQRASAISETRYRNGLVSQLELLDARRNELLNRRQAQRVEAAQQQATVLLIRAIGGGWETAAPSGDSKVRS</sequence>
<keyword evidence="2" id="KW-0812">Transmembrane</keyword>
<dbReference type="Pfam" id="PF02321">
    <property type="entry name" value="OEP"/>
    <property type="match status" value="2"/>
</dbReference>
<dbReference type="SUPFAM" id="SSF56954">
    <property type="entry name" value="Outer membrane efflux proteins (OEP)"/>
    <property type="match status" value="1"/>
</dbReference>
<organism evidence="3 4">
    <name type="scientific">Hydrogenophaga taeniospiralis CCUG 15921</name>
    <dbReference type="NCBI Taxonomy" id="1281780"/>
    <lineage>
        <taxon>Bacteria</taxon>
        <taxon>Pseudomonadati</taxon>
        <taxon>Pseudomonadota</taxon>
        <taxon>Betaproteobacteria</taxon>
        <taxon>Burkholderiales</taxon>
        <taxon>Comamonadaceae</taxon>
        <taxon>Hydrogenophaga</taxon>
    </lineage>
</organism>
<dbReference type="Proteomes" id="UP001152876">
    <property type="component" value="Unassembled WGS sequence"/>
</dbReference>
<dbReference type="GO" id="GO:0015562">
    <property type="term" value="F:efflux transmembrane transporter activity"/>
    <property type="evidence" value="ECO:0007669"/>
    <property type="project" value="InterPro"/>
</dbReference>